<comment type="caution">
    <text evidence="2">The sequence shown here is derived from an EMBL/GenBank/DDBJ whole genome shotgun (WGS) entry which is preliminary data.</text>
</comment>
<organism evidence="2 3">
    <name type="scientific">Gossypium aridum</name>
    <name type="common">American cotton</name>
    <name type="synonym">Erioxylum aridum</name>
    <dbReference type="NCBI Taxonomy" id="34290"/>
    <lineage>
        <taxon>Eukaryota</taxon>
        <taxon>Viridiplantae</taxon>
        <taxon>Streptophyta</taxon>
        <taxon>Embryophyta</taxon>
        <taxon>Tracheophyta</taxon>
        <taxon>Spermatophyta</taxon>
        <taxon>Magnoliopsida</taxon>
        <taxon>eudicotyledons</taxon>
        <taxon>Gunneridae</taxon>
        <taxon>Pentapetalae</taxon>
        <taxon>rosids</taxon>
        <taxon>malvids</taxon>
        <taxon>Malvales</taxon>
        <taxon>Malvaceae</taxon>
        <taxon>Malvoideae</taxon>
        <taxon>Gossypium</taxon>
    </lineage>
</organism>
<evidence type="ECO:0000313" key="2">
    <source>
        <dbReference type="EMBL" id="MBA0680427.1"/>
    </source>
</evidence>
<name>A0A7J8WZD5_GOSAI</name>
<reference evidence="2 3" key="1">
    <citation type="journal article" date="2019" name="Genome Biol. Evol.">
        <title>Insights into the evolution of the New World diploid cottons (Gossypium, subgenus Houzingenia) based on genome sequencing.</title>
        <authorList>
            <person name="Grover C.E."/>
            <person name="Arick M.A. 2nd"/>
            <person name="Thrash A."/>
            <person name="Conover J.L."/>
            <person name="Sanders W.S."/>
            <person name="Peterson D.G."/>
            <person name="Frelichowski J.E."/>
            <person name="Scheffler J.A."/>
            <person name="Scheffler B.E."/>
            <person name="Wendel J.F."/>
        </authorList>
    </citation>
    <scope>NUCLEOTIDE SEQUENCE [LARGE SCALE GENOMIC DNA]</scope>
    <source>
        <strain evidence="2">185</strain>
        <tissue evidence="2">Leaf</tissue>
    </source>
</reference>
<evidence type="ECO:0000259" key="1">
    <source>
        <dbReference type="Pfam" id="PF02928"/>
    </source>
</evidence>
<gene>
    <name evidence="2" type="ORF">Goari_012122</name>
</gene>
<dbReference type="InterPro" id="IPR004198">
    <property type="entry name" value="Znf_C5HC2"/>
</dbReference>
<dbReference type="Proteomes" id="UP000593577">
    <property type="component" value="Unassembled WGS sequence"/>
</dbReference>
<evidence type="ECO:0000313" key="3">
    <source>
        <dbReference type="Proteomes" id="UP000593577"/>
    </source>
</evidence>
<accession>A0A7J8WZD5</accession>
<dbReference type="Pfam" id="PF02928">
    <property type="entry name" value="zf-C5HC2"/>
    <property type="match status" value="1"/>
</dbReference>
<dbReference type="EMBL" id="JABFAA010000004">
    <property type="protein sequence ID" value="MBA0680427.1"/>
    <property type="molecule type" value="Genomic_DNA"/>
</dbReference>
<proteinExistence type="predicted"/>
<feature type="domain" description="Zinc finger C5HC2-type" evidence="1">
    <location>
        <begin position="62"/>
        <end position="113"/>
    </location>
</feature>
<keyword evidence="3" id="KW-1185">Reference proteome</keyword>
<sequence>MLLYTSLELDDLDYLPADLASHYCIKVSFVKLIRFLHRARWSVMKSRACTSVSPYYYRTIVCTLCKRDCYVAFVNCSCYSHPVCLRHDIKSLDFPCGSYRGLFLRDDVAEMEAAAKKFEQEDTISKEIERQTENGDDLYSYPLSNNSQSDLEDGFFPYCEINVVLSVTTSTVGQPLEHKQPSISLDIPSCRPEAADALSFAASTLCSLAEQVGSSTKNVRSGSLP</sequence>
<dbReference type="AlphaFoldDB" id="A0A7J8WZD5"/>
<protein>
    <recommendedName>
        <fullName evidence="1">Zinc finger C5HC2-type domain-containing protein</fullName>
    </recommendedName>
</protein>